<dbReference type="GeneID" id="19471180"/>
<dbReference type="InterPro" id="IPR044862">
    <property type="entry name" value="Pro_4_hyd_alph_FE2OG_OXY"/>
</dbReference>
<accession>S3D0J5</accession>
<keyword evidence="1" id="KW-0560">Oxidoreductase</keyword>
<keyword evidence="4" id="KW-1185">Reference proteome</keyword>
<name>S3D0J5_GLAL2</name>
<keyword evidence="1" id="KW-0408">Iron</keyword>
<dbReference type="KEGG" id="glz:GLAREA_12139"/>
<comment type="similarity">
    <text evidence="1">Belongs to the iron/ascorbate-dependent oxidoreductase family.</text>
</comment>
<gene>
    <name evidence="3" type="ORF">GLAREA_12139</name>
</gene>
<dbReference type="Pfam" id="PF13640">
    <property type="entry name" value="2OG-FeII_Oxy_3"/>
    <property type="match status" value="1"/>
</dbReference>
<dbReference type="OMA" id="GFFCSHA"/>
<dbReference type="EMBL" id="KE145360">
    <property type="protein sequence ID" value="EPE32057.1"/>
    <property type="molecule type" value="Genomic_DNA"/>
</dbReference>
<dbReference type="OrthoDB" id="27483at2759"/>
<dbReference type="PANTHER" id="PTHR33099">
    <property type="entry name" value="FE2OG DIOXYGENASE DOMAIN-CONTAINING PROTEIN"/>
    <property type="match status" value="1"/>
</dbReference>
<evidence type="ECO:0000313" key="3">
    <source>
        <dbReference type="EMBL" id="EPE32057.1"/>
    </source>
</evidence>
<dbReference type="Proteomes" id="UP000016922">
    <property type="component" value="Unassembled WGS sequence"/>
</dbReference>
<feature type="domain" description="Fe2OG dioxygenase" evidence="2">
    <location>
        <begin position="153"/>
        <end position="254"/>
    </location>
</feature>
<evidence type="ECO:0000256" key="1">
    <source>
        <dbReference type="RuleBase" id="RU003682"/>
    </source>
</evidence>
<protein>
    <recommendedName>
        <fullName evidence="2">Fe2OG dioxygenase domain-containing protein</fullName>
    </recommendedName>
</protein>
<dbReference type="Gene3D" id="2.60.120.620">
    <property type="entry name" value="q2cbj1_9rhob like domain"/>
    <property type="match status" value="1"/>
</dbReference>
<reference evidence="3 4" key="1">
    <citation type="journal article" date="2013" name="BMC Genomics">
        <title>Genomics-driven discovery of the pneumocandin biosynthetic gene cluster in the fungus Glarea lozoyensis.</title>
        <authorList>
            <person name="Chen L."/>
            <person name="Yue Q."/>
            <person name="Zhang X."/>
            <person name="Xiang M."/>
            <person name="Wang C."/>
            <person name="Li S."/>
            <person name="Che Y."/>
            <person name="Ortiz-Lopez F.J."/>
            <person name="Bills G.F."/>
            <person name="Liu X."/>
            <person name="An Z."/>
        </authorList>
    </citation>
    <scope>NUCLEOTIDE SEQUENCE [LARGE SCALE GENOMIC DNA]</scope>
    <source>
        <strain evidence="4">ATCC 20868 / MF5171</strain>
    </source>
</reference>
<dbReference type="PANTHER" id="PTHR33099:SF14">
    <property type="entry name" value="PROLYL 4-HYDROXYLASE ALPHA SUBUNIT FE(2+) 2OG DIOXYGENASE DOMAIN-CONTAINING PROTEIN"/>
    <property type="match status" value="1"/>
</dbReference>
<proteinExistence type="inferred from homology"/>
<dbReference type="HOGENOM" id="CLU_019613_1_1_1"/>
<evidence type="ECO:0000313" key="4">
    <source>
        <dbReference type="Proteomes" id="UP000016922"/>
    </source>
</evidence>
<dbReference type="AlphaFoldDB" id="S3D0J5"/>
<dbReference type="eggNOG" id="ENOG502S0B1">
    <property type="taxonomic scope" value="Eukaryota"/>
</dbReference>
<organism evidence="3 4">
    <name type="scientific">Glarea lozoyensis (strain ATCC 20868 / MF5171)</name>
    <dbReference type="NCBI Taxonomy" id="1116229"/>
    <lineage>
        <taxon>Eukaryota</taxon>
        <taxon>Fungi</taxon>
        <taxon>Dikarya</taxon>
        <taxon>Ascomycota</taxon>
        <taxon>Pezizomycotina</taxon>
        <taxon>Leotiomycetes</taxon>
        <taxon>Helotiales</taxon>
        <taxon>Helotiaceae</taxon>
        <taxon>Glarea</taxon>
    </lineage>
</organism>
<evidence type="ECO:0000259" key="2">
    <source>
        <dbReference type="PROSITE" id="PS51471"/>
    </source>
</evidence>
<dbReference type="InterPro" id="IPR005123">
    <property type="entry name" value="Oxoglu/Fe-dep_dioxygenase_dom"/>
</dbReference>
<dbReference type="RefSeq" id="XP_008081112.1">
    <property type="nucleotide sequence ID" value="XM_008082921.1"/>
</dbReference>
<keyword evidence="1" id="KW-0479">Metal-binding</keyword>
<dbReference type="GO" id="GO:0016491">
    <property type="term" value="F:oxidoreductase activity"/>
    <property type="evidence" value="ECO:0007669"/>
    <property type="project" value="UniProtKB-KW"/>
</dbReference>
<dbReference type="PROSITE" id="PS51471">
    <property type="entry name" value="FE2OG_OXY"/>
    <property type="match status" value="1"/>
</dbReference>
<dbReference type="GO" id="GO:0046872">
    <property type="term" value="F:metal ion binding"/>
    <property type="evidence" value="ECO:0007669"/>
    <property type="project" value="UniProtKB-KW"/>
</dbReference>
<sequence length="438" mass="48219">MATPETPSVKNPVDTFYGFQSSYCCGGEIRVTKDPIVKPDSGTTKDGPIWAPPTTIRFDVPNQSPRALTLKLPLQLPTQPAPGGLQTLQAEDNSGATPQPFAELLKACTPATFGLGGEDVLDEQYRKAGKLDREQFSTLLPEALDEVMKSRNDHRGVLAELYKLNIYSGPGGKFKAHVDTPRGVTQFGSLVVCLPHSFKGGKFRVSHGSSSTFFDWATDEPNTIQWAAFYSDCEHEVLEVLKGHRITLTYNLYATERVGGPLQVHPTVDAKLSPFAAAARAVLADSTFLPQAADLMPYALKGVDCVIFSVFKSLDLKTRARPVMGEHEHYAYCAYYPSDDTPDHSGPITVVGEKFHARAEGNDNEIEQSWGMIRQELKRAFPNSARRNVFWINKPKHEELAIAKLHYGNQATVDLIYSRAAILVDIPKWGEKGRGVVA</sequence>